<dbReference type="InterPro" id="IPR000847">
    <property type="entry name" value="LysR_HTH_N"/>
</dbReference>
<organism evidence="6 7">
    <name type="scientific">Thermohalobaculum xanthum</name>
    <dbReference type="NCBI Taxonomy" id="2753746"/>
    <lineage>
        <taxon>Bacteria</taxon>
        <taxon>Pseudomonadati</taxon>
        <taxon>Pseudomonadota</taxon>
        <taxon>Alphaproteobacteria</taxon>
        <taxon>Rhodobacterales</taxon>
        <taxon>Paracoccaceae</taxon>
        <taxon>Thermohalobaculum</taxon>
    </lineage>
</organism>
<comment type="caution">
    <text evidence="6">The sequence shown here is derived from an EMBL/GenBank/DDBJ whole genome shotgun (WGS) entry which is preliminary data.</text>
</comment>
<protein>
    <submittedName>
        <fullName evidence="6">LysR family transcriptional regulator</fullName>
    </submittedName>
</protein>
<dbReference type="CDD" id="cd08432">
    <property type="entry name" value="PBP2_GcdR_TrpI_HvrB_AmpR_like"/>
    <property type="match status" value="1"/>
</dbReference>
<dbReference type="GO" id="GO:0003700">
    <property type="term" value="F:DNA-binding transcription factor activity"/>
    <property type="evidence" value="ECO:0007669"/>
    <property type="project" value="InterPro"/>
</dbReference>
<comment type="similarity">
    <text evidence="1">Belongs to the LysR transcriptional regulatory family.</text>
</comment>
<dbReference type="Pfam" id="PF03466">
    <property type="entry name" value="LysR_substrate"/>
    <property type="match status" value="1"/>
</dbReference>
<accession>A0A8J7M6B9</accession>
<dbReference type="InterPro" id="IPR036388">
    <property type="entry name" value="WH-like_DNA-bd_sf"/>
</dbReference>
<keyword evidence="3" id="KW-0238">DNA-binding</keyword>
<evidence type="ECO:0000313" key="6">
    <source>
        <dbReference type="EMBL" id="MBK0399274.1"/>
    </source>
</evidence>
<dbReference type="PRINTS" id="PR00039">
    <property type="entry name" value="HTHLYSR"/>
</dbReference>
<dbReference type="Proteomes" id="UP000655420">
    <property type="component" value="Unassembled WGS sequence"/>
</dbReference>
<name>A0A8J7M6B9_9RHOB</name>
<evidence type="ECO:0000313" key="7">
    <source>
        <dbReference type="Proteomes" id="UP000655420"/>
    </source>
</evidence>
<evidence type="ECO:0000259" key="5">
    <source>
        <dbReference type="PROSITE" id="PS50931"/>
    </source>
</evidence>
<proteinExistence type="inferred from homology"/>
<dbReference type="InterPro" id="IPR058163">
    <property type="entry name" value="LysR-type_TF_proteobact-type"/>
</dbReference>
<dbReference type="Pfam" id="PF00126">
    <property type="entry name" value="HTH_1"/>
    <property type="match status" value="1"/>
</dbReference>
<keyword evidence="7" id="KW-1185">Reference proteome</keyword>
<dbReference type="PANTHER" id="PTHR30537">
    <property type="entry name" value="HTH-TYPE TRANSCRIPTIONAL REGULATOR"/>
    <property type="match status" value="1"/>
</dbReference>
<evidence type="ECO:0000256" key="3">
    <source>
        <dbReference type="ARBA" id="ARBA00023125"/>
    </source>
</evidence>
<dbReference type="InterPro" id="IPR036390">
    <property type="entry name" value="WH_DNA-bd_sf"/>
</dbReference>
<evidence type="ECO:0000256" key="1">
    <source>
        <dbReference type="ARBA" id="ARBA00009437"/>
    </source>
</evidence>
<dbReference type="EMBL" id="JAEHHL010000004">
    <property type="protein sequence ID" value="MBK0399274.1"/>
    <property type="molecule type" value="Genomic_DNA"/>
</dbReference>
<dbReference type="SUPFAM" id="SSF53850">
    <property type="entry name" value="Periplasmic binding protein-like II"/>
    <property type="match status" value="1"/>
</dbReference>
<sequence>MTRRIPPLAALRAFEAAARHLSFRDAADELCVTQSAVSHQLRSLETLLGQELFARGHNRISLTRAGRAYLAEVAPVLDRLARATERVGRTAERLSVRATPAFAARWLIPRLDRFAALCPEVEISISTGLPPTDFSDGTDVVIHWGADPVAGARVAPFFASPRGPVASPALLEQRGHPSHPAALATFPLLRDEVMDGWSDWFLAVGAAPPDRPTAPSFAHCELAMNAAESGQGVALAYLRLVERELADGRLVRLFDGESGPYLIYSVACPADRQDEPVIAAFRDWITAEGRAAGELPDDRGQAVAILAE</sequence>
<dbReference type="AlphaFoldDB" id="A0A8J7M6B9"/>
<dbReference type="PROSITE" id="PS50931">
    <property type="entry name" value="HTH_LYSR"/>
    <property type="match status" value="1"/>
</dbReference>
<reference evidence="6" key="1">
    <citation type="submission" date="2020-12" db="EMBL/GenBank/DDBJ databases">
        <title>Bacterial taxonomy.</title>
        <authorList>
            <person name="Pan X."/>
        </authorList>
    </citation>
    <scope>NUCLEOTIDE SEQUENCE</scope>
    <source>
        <strain evidence="6">M0105</strain>
    </source>
</reference>
<keyword evidence="4" id="KW-0804">Transcription</keyword>
<dbReference type="FunFam" id="1.10.10.10:FF:000038">
    <property type="entry name" value="Glycine cleavage system transcriptional activator"/>
    <property type="match status" value="1"/>
</dbReference>
<evidence type="ECO:0000256" key="2">
    <source>
        <dbReference type="ARBA" id="ARBA00023015"/>
    </source>
</evidence>
<evidence type="ECO:0000256" key="4">
    <source>
        <dbReference type="ARBA" id="ARBA00023163"/>
    </source>
</evidence>
<dbReference type="SUPFAM" id="SSF46785">
    <property type="entry name" value="Winged helix' DNA-binding domain"/>
    <property type="match status" value="1"/>
</dbReference>
<dbReference type="Gene3D" id="3.40.190.10">
    <property type="entry name" value="Periplasmic binding protein-like II"/>
    <property type="match status" value="2"/>
</dbReference>
<dbReference type="Gene3D" id="1.10.10.10">
    <property type="entry name" value="Winged helix-like DNA-binding domain superfamily/Winged helix DNA-binding domain"/>
    <property type="match status" value="1"/>
</dbReference>
<dbReference type="InterPro" id="IPR005119">
    <property type="entry name" value="LysR_subst-bd"/>
</dbReference>
<dbReference type="RefSeq" id="WP_200609365.1">
    <property type="nucleotide sequence ID" value="NZ_JAEHHL010000004.1"/>
</dbReference>
<dbReference type="GO" id="GO:0043565">
    <property type="term" value="F:sequence-specific DNA binding"/>
    <property type="evidence" value="ECO:0007669"/>
    <property type="project" value="TreeGrafter"/>
</dbReference>
<gene>
    <name evidence="6" type="ORF">H0I76_08735</name>
</gene>
<dbReference type="GO" id="GO:0006351">
    <property type="term" value="P:DNA-templated transcription"/>
    <property type="evidence" value="ECO:0007669"/>
    <property type="project" value="TreeGrafter"/>
</dbReference>
<dbReference type="PANTHER" id="PTHR30537:SF79">
    <property type="entry name" value="TRANSCRIPTIONAL REGULATOR-RELATED"/>
    <property type="match status" value="1"/>
</dbReference>
<keyword evidence="2" id="KW-0805">Transcription regulation</keyword>
<feature type="domain" description="HTH lysR-type" evidence="5">
    <location>
        <begin position="6"/>
        <end position="63"/>
    </location>
</feature>